<dbReference type="InterPro" id="IPR052220">
    <property type="entry name" value="METTL25"/>
</dbReference>
<sequence length="321" mass="33757">MAFITQHKQLVACHLLDLFSDRLWQLVDPAWVAAIGPLSTAELKAHSAGRRLAVGVSQKKQYEVRLTAALVARVAQAAGARFVVEFGCGQGHLALSLALQAGLELVLRRWYADVNPRELSVKSARKRRTLSSSRGYLRPYAAGEQPTPGSQAEALSAQQGSVAGVGEASSPQGEAAGIQQAPADLGCPKQCTSEQLHQVWQEAVLPRCAAFRTLWLLRQVLAPVLETLIVVDRLAYLLEGSVRHSTAAQHSAAQHSSSSSGPVAAAPSDPGCGQTAHAGTAVFVSAVFDPATSPRNIALIALRSAPALPDCPMALGSSIAN</sequence>
<accession>A0AAW1P1J8</accession>
<evidence type="ECO:0000313" key="2">
    <source>
        <dbReference type="EMBL" id="KAK9803646.1"/>
    </source>
</evidence>
<keyword evidence="3" id="KW-1185">Reference proteome</keyword>
<dbReference type="PANTHER" id="PTHR12496">
    <property type="entry name" value="CGI-41 METHYLTRANSFERASE"/>
    <property type="match status" value="1"/>
</dbReference>
<name>A0AAW1P1J8_9CHLO</name>
<proteinExistence type="predicted"/>
<feature type="region of interest" description="Disordered" evidence="1">
    <location>
        <begin position="248"/>
        <end position="272"/>
    </location>
</feature>
<evidence type="ECO:0000313" key="3">
    <source>
        <dbReference type="Proteomes" id="UP001489004"/>
    </source>
</evidence>
<reference evidence="2 3" key="1">
    <citation type="journal article" date="2024" name="Nat. Commun.">
        <title>Phylogenomics reveals the evolutionary origins of lichenization in chlorophyte algae.</title>
        <authorList>
            <person name="Puginier C."/>
            <person name="Libourel C."/>
            <person name="Otte J."/>
            <person name="Skaloud P."/>
            <person name="Haon M."/>
            <person name="Grisel S."/>
            <person name="Petersen M."/>
            <person name="Berrin J.G."/>
            <person name="Delaux P.M."/>
            <person name="Dal Grande F."/>
            <person name="Keller J."/>
        </authorList>
    </citation>
    <scope>NUCLEOTIDE SEQUENCE [LARGE SCALE GENOMIC DNA]</scope>
    <source>
        <strain evidence="2 3">SAG 2043</strain>
    </source>
</reference>
<comment type="caution">
    <text evidence="2">The sequence shown here is derived from an EMBL/GenBank/DDBJ whole genome shotgun (WGS) entry which is preliminary data.</text>
</comment>
<feature type="compositionally biased region" description="Low complexity" evidence="1">
    <location>
        <begin position="248"/>
        <end position="268"/>
    </location>
</feature>
<dbReference type="EMBL" id="JALJOR010000020">
    <property type="protein sequence ID" value="KAK9803646.1"/>
    <property type="molecule type" value="Genomic_DNA"/>
</dbReference>
<protein>
    <submittedName>
        <fullName evidence="2">Uncharacterized protein</fullName>
    </submittedName>
</protein>
<dbReference type="Proteomes" id="UP001489004">
    <property type="component" value="Unassembled WGS sequence"/>
</dbReference>
<organism evidence="2 3">
    <name type="scientific">[Myrmecia] bisecta</name>
    <dbReference type="NCBI Taxonomy" id="41462"/>
    <lineage>
        <taxon>Eukaryota</taxon>
        <taxon>Viridiplantae</taxon>
        <taxon>Chlorophyta</taxon>
        <taxon>core chlorophytes</taxon>
        <taxon>Trebouxiophyceae</taxon>
        <taxon>Trebouxiales</taxon>
        <taxon>Trebouxiaceae</taxon>
        <taxon>Myrmecia</taxon>
    </lineage>
</organism>
<gene>
    <name evidence="2" type="ORF">WJX72_008062</name>
</gene>
<evidence type="ECO:0000256" key="1">
    <source>
        <dbReference type="SAM" id="MobiDB-lite"/>
    </source>
</evidence>
<dbReference type="AlphaFoldDB" id="A0AAW1P1J8"/>